<evidence type="ECO:0000256" key="8">
    <source>
        <dbReference type="ARBA" id="ARBA00037998"/>
    </source>
</evidence>
<feature type="transmembrane region" description="Helical" evidence="10">
    <location>
        <begin position="204"/>
        <end position="226"/>
    </location>
</feature>
<feature type="transmembrane region" description="Helical" evidence="10">
    <location>
        <begin position="533"/>
        <end position="552"/>
    </location>
</feature>
<feature type="transmembrane region" description="Helical" evidence="10">
    <location>
        <begin position="76"/>
        <end position="100"/>
    </location>
</feature>
<organism evidence="11 12">
    <name type="scientific">Tamaricihabitans halophyticus</name>
    <dbReference type="NCBI Taxonomy" id="1262583"/>
    <lineage>
        <taxon>Bacteria</taxon>
        <taxon>Bacillati</taxon>
        <taxon>Actinomycetota</taxon>
        <taxon>Actinomycetes</taxon>
        <taxon>Pseudonocardiales</taxon>
        <taxon>Pseudonocardiaceae</taxon>
        <taxon>Tamaricihabitans</taxon>
    </lineage>
</organism>
<evidence type="ECO:0000256" key="1">
    <source>
        <dbReference type="ARBA" id="ARBA00004651"/>
    </source>
</evidence>
<keyword evidence="3" id="KW-1003">Cell membrane</keyword>
<evidence type="ECO:0000256" key="5">
    <source>
        <dbReference type="ARBA" id="ARBA00022970"/>
    </source>
</evidence>
<feature type="transmembrane region" description="Helical" evidence="10">
    <location>
        <begin position="158"/>
        <end position="175"/>
    </location>
</feature>
<comment type="similarity">
    <text evidence="8">Belongs to the binding-protein-dependent transport system permease family. LivHM subfamily.</text>
</comment>
<evidence type="ECO:0000256" key="7">
    <source>
        <dbReference type="ARBA" id="ARBA00023136"/>
    </source>
</evidence>
<evidence type="ECO:0000256" key="2">
    <source>
        <dbReference type="ARBA" id="ARBA00022448"/>
    </source>
</evidence>
<comment type="caution">
    <text evidence="11">The sequence shown here is derived from an EMBL/GenBank/DDBJ whole genome shotgun (WGS) entry which is preliminary data.</text>
</comment>
<evidence type="ECO:0000256" key="4">
    <source>
        <dbReference type="ARBA" id="ARBA00022692"/>
    </source>
</evidence>
<feature type="transmembrane region" description="Helical" evidence="10">
    <location>
        <begin position="37"/>
        <end position="56"/>
    </location>
</feature>
<keyword evidence="12" id="KW-1185">Reference proteome</keyword>
<feature type="transmembrane region" description="Helical" evidence="10">
    <location>
        <begin position="6"/>
        <end position="30"/>
    </location>
</feature>
<dbReference type="AlphaFoldDB" id="A0A4R2QKK9"/>
<evidence type="ECO:0000256" key="9">
    <source>
        <dbReference type="SAM" id="MobiDB-lite"/>
    </source>
</evidence>
<protein>
    <submittedName>
        <fullName evidence="11">Branched-chain amino acid transport system permease protein</fullName>
    </submittedName>
</protein>
<comment type="subcellular location">
    <subcellularLocation>
        <location evidence="1">Cell membrane</location>
        <topology evidence="1">Multi-pass membrane protein</topology>
    </subcellularLocation>
</comment>
<evidence type="ECO:0000256" key="10">
    <source>
        <dbReference type="SAM" id="Phobius"/>
    </source>
</evidence>
<dbReference type="InterPro" id="IPR043428">
    <property type="entry name" value="LivM-like"/>
</dbReference>
<feature type="transmembrane region" description="Helical" evidence="10">
    <location>
        <begin position="608"/>
        <end position="626"/>
    </location>
</feature>
<feature type="compositionally biased region" description="Basic and acidic residues" evidence="9">
    <location>
        <begin position="664"/>
        <end position="674"/>
    </location>
</feature>
<feature type="transmembrane region" description="Helical" evidence="10">
    <location>
        <begin position="112"/>
        <end position="131"/>
    </location>
</feature>
<dbReference type="GO" id="GO:0015658">
    <property type="term" value="F:branched-chain amino acid transmembrane transporter activity"/>
    <property type="evidence" value="ECO:0007669"/>
    <property type="project" value="InterPro"/>
</dbReference>
<feature type="transmembrane region" description="Helical" evidence="10">
    <location>
        <begin position="572"/>
        <end position="601"/>
    </location>
</feature>
<dbReference type="InterPro" id="IPR001851">
    <property type="entry name" value="ABC_transp_permease"/>
</dbReference>
<feature type="transmembrane region" description="Helical" evidence="10">
    <location>
        <begin position="351"/>
        <end position="369"/>
    </location>
</feature>
<dbReference type="EMBL" id="SLXQ01000008">
    <property type="protein sequence ID" value="TCP49972.1"/>
    <property type="molecule type" value="Genomic_DNA"/>
</dbReference>
<feature type="transmembrane region" description="Helical" evidence="10">
    <location>
        <begin position="290"/>
        <end position="307"/>
    </location>
</feature>
<dbReference type="GO" id="GO:0005886">
    <property type="term" value="C:plasma membrane"/>
    <property type="evidence" value="ECO:0007669"/>
    <property type="project" value="UniProtKB-SubCell"/>
</dbReference>
<dbReference type="CDD" id="cd06582">
    <property type="entry name" value="TM_PBP1_LivH_like"/>
    <property type="match status" value="1"/>
</dbReference>
<keyword evidence="2" id="KW-0813">Transport</keyword>
<gene>
    <name evidence="11" type="ORF">EV191_10858</name>
</gene>
<dbReference type="PANTHER" id="PTHR11795:SF450">
    <property type="entry name" value="ABC TRANSPORTER PERMEASE PROTEIN"/>
    <property type="match status" value="1"/>
</dbReference>
<evidence type="ECO:0000313" key="11">
    <source>
        <dbReference type="EMBL" id="TCP49972.1"/>
    </source>
</evidence>
<feature type="region of interest" description="Disordered" evidence="9">
    <location>
        <begin position="645"/>
        <end position="674"/>
    </location>
</feature>
<keyword evidence="7 10" id="KW-0472">Membrane</keyword>
<feature type="transmembrane region" description="Helical" evidence="10">
    <location>
        <begin position="432"/>
        <end position="453"/>
    </location>
</feature>
<proteinExistence type="inferred from homology"/>
<evidence type="ECO:0000256" key="6">
    <source>
        <dbReference type="ARBA" id="ARBA00022989"/>
    </source>
</evidence>
<evidence type="ECO:0000256" key="3">
    <source>
        <dbReference type="ARBA" id="ARBA00022475"/>
    </source>
</evidence>
<keyword evidence="6 10" id="KW-1133">Transmembrane helix</keyword>
<sequence length="674" mass="70295">MWRVTTFIQFAVLGLGLGAVYVGLATGLLLVHRATGIINFAQGAMGMWGAYVFAQLQVDGTLVFPVGQLYLPEPPGVVLSLFIALLMGLLLGILAHYLVFRPVRHAPVLAQVVVSIGLMVAIQALVVIRFGPNNIAVDEVVPRVDIALVGVAVSGRELVMAVLMVGLAALVWVYLQFTRAGSATRAAAENERGAALMGFSPDRLAGFAIMLSTVISTAAVILGSSITGLNPENYTLIVVPALAVLLLARLESIALVCVGGLALGVLQSELNLVSTSEWWPTWAKSGLDQVVPFLIVMVILFAFGKRLPSRGSLQTVRLPDVTLPRIRLLPAVLLIGGAALAVSLTSGQIRFGITSSMIMMLLALSYVVITGYLGQISLAQLAFAGAAGFTLSKIATAWGLPFPLAVLLSSVVAILLGMLVALPAFRIRGAQLAITTMAAALAIERFVFGNYSLTPPEGNPIAEPMIGGVNFAVREGRDLARLEFSVLVLVVAALAVLLFIRLASGDTGRAFLAVRSNERAAASAGINVRMTKLIGFGLSAFIAGLAGCLIGYSHGQLSAESFEVFVGLQILAVAYVGGITSFGGALVAGLIAPLGILYVVLHQLFEMGNYYALITGIGLMITAILHPSGIAGEVHRAIAALRRKQRGGPAGAGTADAAAEPGDDPSRKDPSHAS</sequence>
<dbReference type="Proteomes" id="UP000294911">
    <property type="component" value="Unassembled WGS sequence"/>
</dbReference>
<feature type="transmembrane region" description="Helical" evidence="10">
    <location>
        <begin position="253"/>
        <end position="270"/>
    </location>
</feature>
<keyword evidence="5" id="KW-0029">Amino-acid transport</keyword>
<evidence type="ECO:0000313" key="12">
    <source>
        <dbReference type="Proteomes" id="UP000294911"/>
    </source>
</evidence>
<dbReference type="GO" id="GO:0006865">
    <property type="term" value="P:amino acid transport"/>
    <property type="evidence" value="ECO:0007669"/>
    <property type="project" value="UniProtKB-KW"/>
</dbReference>
<dbReference type="Pfam" id="PF02653">
    <property type="entry name" value="BPD_transp_2"/>
    <property type="match status" value="2"/>
</dbReference>
<feature type="transmembrane region" description="Helical" evidence="10">
    <location>
        <begin position="328"/>
        <end position="345"/>
    </location>
</feature>
<dbReference type="InterPro" id="IPR052157">
    <property type="entry name" value="BCAA_transport_permease"/>
</dbReference>
<name>A0A4R2QKK9_9PSEU</name>
<keyword evidence="4 10" id="KW-0812">Transmembrane</keyword>
<reference evidence="11 12" key="1">
    <citation type="submission" date="2019-03" db="EMBL/GenBank/DDBJ databases">
        <title>Genomic Encyclopedia of Type Strains, Phase IV (KMG-IV): sequencing the most valuable type-strain genomes for metagenomic binning, comparative biology and taxonomic classification.</title>
        <authorList>
            <person name="Goeker M."/>
        </authorList>
    </citation>
    <scope>NUCLEOTIDE SEQUENCE [LARGE SCALE GENOMIC DNA]</scope>
    <source>
        <strain evidence="11 12">DSM 45765</strain>
    </source>
</reference>
<dbReference type="PANTHER" id="PTHR11795">
    <property type="entry name" value="BRANCHED-CHAIN AMINO ACID TRANSPORT SYSTEM PERMEASE PROTEIN LIVH"/>
    <property type="match status" value="1"/>
</dbReference>
<dbReference type="CDD" id="cd06581">
    <property type="entry name" value="TM_PBP1_LivM_like"/>
    <property type="match status" value="1"/>
</dbReference>
<feature type="transmembrane region" description="Helical" evidence="10">
    <location>
        <begin position="484"/>
        <end position="503"/>
    </location>
</feature>
<accession>A0A4R2QKK9</accession>